<evidence type="ECO:0000256" key="1">
    <source>
        <dbReference type="SAM" id="SignalP"/>
    </source>
</evidence>
<reference evidence="2" key="1">
    <citation type="submission" date="2022-03" db="EMBL/GenBank/DDBJ databases">
        <title>Sea Food Isolates.</title>
        <authorList>
            <person name="Li c."/>
        </authorList>
    </citation>
    <scope>NUCLEOTIDE SEQUENCE</scope>
    <source>
        <strain evidence="2">19NY03SH02</strain>
    </source>
</reference>
<accession>A0AAU6UZY6</accession>
<evidence type="ECO:0000313" key="2">
    <source>
        <dbReference type="EMBL" id="XAG79715.1"/>
    </source>
</evidence>
<keyword evidence="1" id="KW-0732">Signal</keyword>
<gene>
    <name evidence="2" type="ORF">MRN14_14735</name>
</gene>
<dbReference type="PROSITE" id="PS51257">
    <property type="entry name" value="PROKAR_LIPOPROTEIN"/>
    <property type="match status" value="1"/>
</dbReference>
<dbReference type="EMBL" id="CP095354">
    <property type="protein sequence ID" value="XAG79715.1"/>
    <property type="molecule type" value="Genomic_DNA"/>
</dbReference>
<organism evidence="2">
    <name type="scientific">bacterium 19NY03SH02</name>
    <dbReference type="NCBI Taxonomy" id="2920631"/>
    <lineage>
        <taxon>Bacteria</taxon>
    </lineage>
</organism>
<name>A0AAU6UZY6_UNCXX</name>
<dbReference type="AlphaFoldDB" id="A0AAU6UZY6"/>
<feature type="signal peptide" evidence="1">
    <location>
        <begin position="1"/>
        <end position="37"/>
    </location>
</feature>
<feature type="chain" id="PRO_5043335691" evidence="1">
    <location>
        <begin position="38"/>
        <end position="327"/>
    </location>
</feature>
<sequence>MMFSSTRQVSFNPLLLSTTLVLTASLSCALVGSQANASQTNASQTLHTTQTVQPSEAKAAIRHEEGRQIYAEQMEGKLLAKDGQSLPEGVAPKTLLDWLAPGRSPDLLASIGAKPWGNQGLYLGYACVVAEGSDLKYTDGSDLCSENFAERQTHDFYFGVFKLEQGNFQAVATHDGPLNTPVNWNYSNLESTVDGGSDTVPQSVKKLDLAPYKVSDQLTAIGIRVGFSEGFSGGGAFYEALQLYVIDGDKLVNIFSEPMYFYKDLAGERDETGVRARVIDEGKNLLQLLGRKHQGYYDLRLKNVDNGSKVDFRWSRDAGRYLSKNGG</sequence>
<protein>
    <submittedName>
        <fullName evidence="2">Uncharacterized protein</fullName>
    </submittedName>
</protein>
<proteinExistence type="predicted"/>